<sequence length="283" mass="30984">MANNTPDLEKGALSATSRPAINSWASSALNNTSNNESDGHTPLELFQLLVGIQTPPNLTEHGAKSDRSTQAKSRRIRTDNIGLYERAKDQERASRLAYLSTSFVSNTLYLLQILLAATFTALSAYKDSHPVTLTTLGAVNTVLAGCLAWQKGQGVPQRYHKAQDQYQALILEIEMAERSFLDIQNNSEEGGMKLDPRAEQVRLQKLFDTARADQQANYPDSYVSTGAKTAKESKDISKELEDAKAETVKVQAEMMAKMEALVANLASGVDARIENVVHDVAKV</sequence>
<keyword evidence="2" id="KW-0812">Transmembrane</keyword>
<gene>
    <name evidence="4" type="ORF">EJ08DRAFT_738363</name>
</gene>
<evidence type="ECO:0000259" key="3">
    <source>
        <dbReference type="Pfam" id="PF18142"/>
    </source>
</evidence>
<evidence type="ECO:0000313" key="4">
    <source>
        <dbReference type="EMBL" id="KAF2421123.1"/>
    </source>
</evidence>
<feature type="transmembrane region" description="Helical" evidence="2">
    <location>
        <begin position="131"/>
        <end position="149"/>
    </location>
</feature>
<dbReference type="AlphaFoldDB" id="A0A9P4TSW3"/>
<dbReference type="PANTHER" id="PTHR38793">
    <property type="entry name" value="SLATT_FUNGAL DOMAIN-CONTAINING PROTEIN-RELATED"/>
    <property type="match status" value="1"/>
</dbReference>
<dbReference type="EMBL" id="MU007102">
    <property type="protein sequence ID" value="KAF2421123.1"/>
    <property type="molecule type" value="Genomic_DNA"/>
</dbReference>
<organism evidence="4 5">
    <name type="scientific">Tothia fuscella</name>
    <dbReference type="NCBI Taxonomy" id="1048955"/>
    <lineage>
        <taxon>Eukaryota</taxon>
        <taxon>Fungi</taxon>
        <taxon>Dikarya</taxon>
        <taxon>Ascomycota</taxon>
        <taxon>Pezizomycotina</taxon>
        <taxon>Dothideomycetes</taxon>
        <taxon>Pleosporomycetidae</taxon>
        <taxon>Venturiales</taxon>
        <taxon>Cylindrosympodiaceae</taxon>
        <taxon>Tothia</taxon>
    </lineage>
</organism>
<comment type="caution">
    <text evidence="4">The sequence shown here is derived from an EMBL/GenBank/DDBJ whole genome shotgun (WGS) entry which is preliminary data.</text>
</comment>
<keyword evidence="2" id="KW-1133">Transmembrane helix</keyword>
<accession>A0A9P4TSW3</accession>
<reference evidence="4" key="1">
    <citation type="journal article" date="2020" name="Stud. Mycol.">
        <title>101 Dothideomycetes genomes: a test case for predicting lifestyles and emergence of pathogens.</title>
        <authorList>
            <person name="Haridas S."/>
            <person name="Albert R."/>
            <person name="Binder M."/>
            <person name="Bloem J."/>
            <person name="Labutti K."/>
            <person name="Salamov A."/>
            <person name="Andreopoulos B."/>
            <person name="Baker S."/>
            <person name="Barry K."/>
            <person name="Bills G."/>
            <person name="Bluhm B."/>
            <person name="Cannon C."/>
            <person name="Castanera R."/>
            <person name="Culley D."/>
            <person name="Daum C."/>
            <person name="Ezra D."/>
            <person name="Gonzalez J."/>
            <person name="Henrissat B."/>
            <person name="Kuo A."/>
            <person name="Liang C."/>
            <person name="Lipzen A."/>
            <person name="Lutzoni F."/>
            <person name="Magnuson J."/>
            <person name="Mondo S."/>
            <person name="Nolan M."/>
            <person name="Ohm R."/>
            <person name="Pangilinan J."/>
            <person name="Park H.-J."/>
            <person name="Ramirez L."/>
            <person name="Alfaro M."/>
            <person name="Sun H."/>
            <person name="Tritt A."/>
            <person name="Yoshinaga Y."/>
            <person name="Zwiers L.-H."/>
            <person name="Turgeon B."/>
            <person name="Goodwin S."/>
            <person name="Spatafora J."/>
            <person name="Crous P."/>
            <person name="Grigoriev I."/>
        </authorList>
    </citation>
    <scope>NUCLEOTIDE SEQUENCE</scope>
    <source>
        <strain evidence="4">CBS 130266</strain>
    </source>
</reference>
<feature type="transmembrane region" description="Helical" evidence="2">
    <location>
        <begin position="96"/>
        <end position="125"/>
    </location>
</feature>
<dbReference type="OrthoDB" id="4472872at2759"/>
<evidence type="ECO:0000256" key="2">
    <source>
        <dbReference type="SAM" id="Phobius"/>
    </source>
</evidence>
<keyword evidence="2" id="KW-0472">Membrane</keyword>
<dbReference type="NCBIfam" id="NF033635">
    <property type="entry name" value="SLATT_fungal"/>
    <property type="match status" value="1"/>
</dbReference>
<evidence type="ECO:0000256" key="1">
    <source>
        <dbReference type="SAM" id="MobiDB-lite"/>
    </source>
</evidence>
<feature type="region of interest" description="Disordered" evidence="1">
    <location>
        <begin position="56"/>
        <end position="75"/>
    </location>
</feature>
<name>A0A9P4TSW3_9PEZI</name>
<dbReference type="Pfam" id="PF18142">
    <property type="entry name" value="SLATT_fungal"/>
    <property type="match status" value="1"/>
</dbReference>
<dbReference type="PANTHER" id="PTHR38793:SF3">
    <property type="entry name" value="SMODS AND SLOG-ASSOCIATING 2TM EFFECTOR DOMAIN-CONTAINING PROTEIN"/>
    <property type="match status" value="1"/>
</dbReference>
<dbReference type="InterPro" id="IPR041622">
    <property type="entry name" value="SLATT_fungi"/>
</dbReference>
<keyword evidence="5" id="KW-1185">Reference proteome</keyword>
<feature type="domain" description="SMODS and SLOG-associating 2TM effector" evidence="3">
    <location>
        <begin position="86"/>
        <end position="212"/>
    </location>
</feature>
<protein>
    <recommendedName>
        <fullName evidence="3">SMODS and SLOG-associating 2TM effector domain-containing protein</fullName>
    </recommendedName>
</protein>
<proteinExistence type="predicted"/>
<dbReference type="Proteomes" id="UP000800235">
    <property type="component" value="Unassembled WGS sequence"/>
</dbReference>
<evidence type="ECO:0000313" key="5">
    <source>
        <dbReference type="Proteomes" id="UP000800235"/>
    </source>
</evidence>